<keyword evidence="1" id="KW-0812">Transmembrane</keyword>
<keyword evidence="3" id="KW-1185">Reference proteome</keyword>
<evidence type="ECO:0000313" key="2">
    <source>
        <dbReference type="EMBL" id="THV11242.1"/>
    </source>
</evidence>
<protein>
    <submittedName>
        <fullName evidence="2">Uncharacterized protein</fullName>
    </submittedName>
</protein>
<organism evidence="2 3">
    <name type="scientific">Nocardioides caeni</name>
    <dbReference type="NCBI Taxonomy" id="574700"/>
    <lineage>
        <taxon>Bacteria</taxon>
        <taxon>Bacillati</taxon>
        <taxon>Actinomycetota</taxon>
        <taxon>Actinomycetes</taxon>
        <taxon>Propionibacteriales</taxon>
        <taxon>Nocardioidaceae</taxon>
        <taxon>Nocardioides</taxon>
    </lineage>
</organism>
<dbReference type="AlphaFoldDB" id="A0A4S8N6I7"/>
<keyword evidence="1" id="KW-0472">Membrane</keyword>
<feature type="transmembrane region" description="Helical" evidence="1">
    <location>
        <begin position="206"/>
        <end position="227"/>
    </location>
</feature>
<sequence>MTPAPPVRPAGRPTALLLALLVVVVALGALLVMGGGPSATAAASARVDACEPVDLGDDAAVRARAKESDAVFYARLRAPQKGGATGQVVSWQVRVIDSLGSRLMPSLLTVRFDTSMVSDVRVLQNGADLVLFAKTPTDQETTGKVLDVDLCTGIGRAPAGDALTQEQREDLEATLVAGTAEDPAEESVPVAFDDKDDRSLSLGRTVAPGGALVLAGLLGLVLVSWAGRQRR</sequence>
<dbReference type="Proteomes" id="UP000307087">
    <property type="component" value="Unassembled WGS sequence"/>
</dbReference>
<name>A0A4S8N6I7_9ACTN</name>
<dbReference type="RefSeq" id="WP_136563364.1">
    <property type="nucleotide sequence ID" value="NZ_BAABLS010000006.1"/>
</dbReference>
<comment type="caution">
    <text evidence="2">The sequence shown here is derived from an EMBL/GenBank/DDBJ whole genome shotgun (WGS) entry which is preliminary data.</text>
</comment>
<dbReference type="EMBL" id="STGW01000008">
    <property type="protein sequence ID" value="THV11242.1"/>
    <property type="molecule type" value="Genomic_DNA"/>
</dbReference>
<proteinExistence type="predicted"/>
<reference evidence="2 3" key="1">
    <citation type="journal article" date="2009" name="Int. J. Syst. Evol. Microbiol.">
        <title>Nocardioides caeni sp. nov., isolated from wastewater.</title>
        <authorList>
            <person name="Yoon J.H."/>
            <person name="Kang S.J."/>
            <person name="Park S."/>
            <person name="Kim W."/>
            <person name="Oh T.K."/>
        </authorList>
    </citation>
    <scope>NUCLEOTIDE SEQUENCE [LARGE SCALE GENOMIC DNA]</scope>
    <source>
        <strain evidence="2 3">DSM 23134</strain>
    </source>
</reference>
<gene>
    <name evidence="2" type="ORF">E9934_13230</name>
</gene>
<evidence type="ECO:0000313" key="3">
    <source>
        <dbReference type="Proteomes" id="UP000307087"/>
    </source>
</evidence>
<accession>A0A4S8N6I7</accession>
<keyword evidence="1" id="KW-1133">Transmembrane helix</keyword>
<evidence type="ECO:0000256" key="1">
    <source>
        <dbReference type="SAM" id="Phobius"/>
    </source>
</evidence>